<dbReference type="AlphaFoldDB" id="A0A8J2FP94"/>
<evidence type="ECO:0000256" key="1">
    <source>
        <dbReference type="ARBA" id="ARBA00004952"/>
    </source>
</evidence>
<feature type="domain" description="Nicotinate phosphoribosyltransferase N-terminal" evidence="11">
    <location>
        <begin position="7"/>
        <end position="128"/>
    </location>
</feature>
<dbReference type="Pfam" id="PF04095">
    <property type="entry name" value="NAPRTase"/>
    <property type="match status" value="1"/>
</dbReference>
<dbReference type="Pfam" id="PF17767">
    <property type="entry name" value="NAPRTase_N"/>
    <property type="match status" value="1"/>
</dbReference>
<dbReference type="PANTHER" id="PTHR11098">
    <property type="entry name" value="NICOTINATE PHOSPHORIBOSYLTRANSFERASE"/>
    <property type="match status" value="1"/>
</dbReference>
<keyword evidence="14" id="KW-1185">Reference proteome</keyword>
<comment type="function">
    <text evidence="9">Catalyzes the first step in the biosynthesis of NAD from nicotinic acid, the ATP-dependent synthesis of beta-nicotinate D-ribonucleotide from nicotinate and 5-phospho-D-ribose 1-phosphate.</text>
</comment>
<dbReference type="Proteomes" id="UP000663859">
    <property type="component" value="Unassembled WGS sequence"/>
</dbReference>
<evidence type="ECO:0000256" key="4">
    <source>
        <dbReference type="ARBA" id="ARBA00022553"/>
    </source>
</evidence>
<evidence type="ECO:0000256" key="7">
    <source>
        <dbReference type="ARBA" id="ARBA00022679"/>
    </source>
</evidence>
<evidence type="ECO:0000259" key="12">
    <source>
        <dbReference type="Pfam" id="PF17956"/>
    </source>
</evidence>
<evidence type="ECO:0000259" key="10">
    <source>
        <dbReference type="Pfam" id="PF04095"/>
    </source>
</evidence>
<keyword evidence="4" id="KW-0597">Phosphoprotein</keyword>
<sequence>MIQSGFLTDLYELLMVQAYLQSGLVGTAVFEFFCRNLPPNRNFLLAVGLETVLDFLQEIHFEQEGLEWLEKTGRFSSETLEYLRGFRFQGDVYAMDEGTPFFAQEPVVQVVAPLPQAQLIESRLINLLHYQILVASKAVRCRLVAKEKRLVEFGLRRAHGGEAALLAARASYAAGFDATSNVLAGRLYGIPISGTMAHSFILAHDREEDAFMAFARANRSEVVFLLDTYDTEKAAQSLAKIGPLLTREGIRIRGVRLDSGNLGEHARRVREILDSAGFHHVEIFASGNLDEHRVGELVAQSAPIDGFGVGTAMDTSSDAPYLDCAYKLQEYEGKPRRKRSEGKETWAGRKQVYRVWGRDGVASKDILALAGERVEGEPLLRPVMKDGKRLYAARPLDEIRRNVLEQLDRLPEGLRELTSSPIPYRVEISPGLASLQTHL</sequence>
<evidence type="ECO:0000313" key="14">
    <source>
        <dbReference type="Proteomes" id="UP000663859"/>
    </source>
</evidence>
<proteinExistence type="inferred from homology"/>
<name>A0A8J2FP94_9BACT</name>
<evidence type="ECO:0000256" key="9">
    <source>
        <dbReference type="RuleBase" id="RU365100"/>
    </source>
</evidence>
<feature type="domain" description="Nicotinate phosphoribosyltransferase C-terminal" evidence="12">
    <location>
        <begin position="376"/>
        <end position="435"/>
    </location>
</feature>
<dbReference type="InterPro" id="IPR041525">
    <property type="entry name" value="N/Namide_PRibTrfase"/>
</dbReference>
<dbReference type="Gene3D" id="3.20.140.10">
    <property type="entry name" value="nicotinate phosphoribosyltransferase"/>
    <property type="match status" value="3"/>
</dbReference>
<protein>
    <recommendedName>
        <fullName evidence="3 9">Nicotinate phosphoribosyltransferase</fullName>
        <ecNumber evidence="3 9">6.3.4.21</ecNumber>
    </recommendedName>
</protein>
<comment type="similarity">
    <text evidence="2 9">Belongs to the NAPRTase family.</text>
</comment>
<dbReference type="PANTHER" id="PTHR11098:SF1">
    <property type="entry name" value="NICOTINATE PHOSPHORIBOSYLTRANSFERASE"/>
    <property type="match status" value="1"/>
</dbReference>
<dbReference type="CDD" id="cd01570">
    <property type="entry name" value="NAPRTase_A"/>
    <property type="match status" value="1"/>
</dbReference>
<comment type="PTM">
    <text evidence="9">Transiently phosphorylated on a His residue during the reaction cycle. Phosphorylation strongly increases the affinity for substrates and increases the rate of nicotinate D-ribonucleotide production. Dephosphorylation regenerates the low-affinity form of the enzyme, leading to product release.</text>
</comment>
<dbReference type="InterPro" id="IPR041619">
    <property type="entry name" value="NAPRTase_C"/>
</dbReference>
<dbReference type="InterPro" id="IPR006405">
    <property type="entry name" value="Nic_PRibTrfase_pncB"/>
</dbReference>
<gene>
    <name evidence="13" type="primary">pncB</name>
    <name evidence="13" type="ORF">MPNT_20198</name>
</gene>
<dbReference type="InterPro" id="IPR007229">
    <property type="entry name" value="Nic_PRibTrfase-Fam"/>
</dbReference>
<evidence type="ECO:0000256" key="8">
    <source>
        <dbReference type="ARBA" id="ARBA00048668"/>
    </source>
</evidence>
<dbReference type="PIRSF" id="PIRSF000484">
    <property type="entry name" value="NAPRT"/>
    <property type="match status" value="1"/>
</dbReference>
<evidence type="ECO:0000256" key="6">
    <source>
        <dbReference type="ARBA" id="ARBA00022642"/>
    </source>
</evidence>
<dbReference type="EMBL" id="CAJNOB010000012">
    <property type="protein sequence ID" value="CAF0696349.1"/>
    <property type="molecule type" value="Genomic_DNA"/>
</dbReference>
<dbReference type="InterPro" id="IPR040727">
    <property type="entry name" value="NAPRTase_N"/>
</dbReference>
<dbReference type="NCBIfam" id="TIGR01513">
    <property type="entry name" value="NAPRTase_put"/>
    <property type="match status" value="1"/>
</dbReference>
<reference evidence="13" key="1">
    <citation type="submission" date="2021-02" db="EMBL/GenBank/DDBJ databases">
        <authorList>
            <person name="Cremers G."/>
            <person name="Picone N."/>
        </authorList>
    </citation>
    <scope>NUCLEOTIDE SEQUENCE</scope>
    <source>
        <strain evidence="13">PQ17</strain>
    </source>
</reference>
<comment type="catalytic activity">
    <reaction evidence="8 9">
        <text>5-phospho-alpha-D-ribose 1-diphosphate + nicotinate + ATP + H2O = nicotinate beta-D-ribonucleotide + ADP + phosphate + diphosphate</text>
        <dbReference type="Rhea" id="RHEA:36163"/>
        <dbReference type="ChEBI" id="CHEBI:15377"/>
        <dbReference type="ChEBI" id="CHEBI:30616"/>
        <dbReference type="ChEBI" id="CHEBI:32544"/>
        <dbReference type="ChEBI" id="CHEBI:33019"/>
        <dbReference type="ChEBI" id="CHEBI:43474"/>
        <dbReference type="ChEBI" id="CHEBI:57502"/>
        <dbReference type="ChEBI" id="CHEBI:58017"/>
        <dbReference type="ChEBI" id="CHEBI:456216"/>
        <dbReference type="EC" id="6.3.4.21"/>
    </reaction>
</comment>
<dbReference type="GO" id="GO:0005829">
    <property type="term" value="C:cytosol"/>
    <property type="evidence" value="ECO:0007669"/>
    <property type="project" value="TreeGrafter"/>
</dbReference>
<dbReference type="GO" id="GO:0004516">
    <property type="term" value="F:nicotinate phosphoribosyltransferase activity"/>
    <property type="evidence" value="ECO:0007669"/>
    <property type="project" value="UniProtKB-UniRule"/>
</dbReference>
<feature type="domain" description="Nicotinate/nicotinamide phosphoribosyltransferase" evidence="10">
    <location>
        <begin position="150"/>
        <end position="330"/>
    </location>
</feature>
<evidence type="ECO:0000313" key="13">
    <source>
        <dbReference type="EMBL" id="CAF0696349.1"/>
    </source>
</evidence>
<dbReference type="GO" id="GO:0034355">
    <property type="term" value="P:NAD+ biosynthetic process via the salvage pathway"/>
    <property type="evidence" value="ECO:0007669"/>
    <property type="project" value="TreeGrafter"/>
</dbReference>
<dbReference type="UniPathway" id="UPA00253">
    <property type="reaction ID" value="UER00457"/>
</dbReference>
<evidence type="ECO:0000259" key="11">
    <source>
        <dbReference type="Pfam" id="PF17767"/>
    </source>
</evidence>
<dbReference type="SUPFAM" id="SSF51690">
    <property type="entry name" value="Nicotinate/Quinolinate PRTase C-terminal domain-like"/>
    <property type="match status" value="1"/>
</dbReference>
<dbReference type="EC" id="6.3.4.21" evidence="3 9"/>
<comment type="caution">
    <text evidence="13">The sequence shown here is derived from an EMBL/GenBank/DDBJ whole genome shotgun (WGS) entry which is preliminary data.</text>
</comment>
<dbReference type="GO" id="GO:0016757">
    <property type="term" value="F:glycosyltransferase activity"/>
    <property type="evidence" value="ECO:0007669"/>
    <property type="project" value="UniProtKB-KW"/>
</dbReference>
<keyword evidence="6 9" id="KW-0662">Pyridine nucleotide biosynthesis</keyword>
<organism evidence="13 14">
    <name type="scientific">Candidatus Methylacidithermus pantelleriae</name>
    <dbReference type="NCBI Taxonomy" id="2744239"/>
    <lineage>
        <taxon>Bacteria</taxon>
        <taxon>Pseudomonadati</taxon>
        <taxon>Verrucomicrobiota</taxon>
        <taxon>Methylacidiphilae</taxon>
        <taxon>Methylacidiphilales</taxon>
        <taxon>Methylacidiphilaceae</taxon>
        <taxon>Candidatus Methylacidithermus</taxon>
    </lineage>
</organism>
<dbReference type="InterPro" id="IPR013785">
    <property type="entry name" value="Aldolase_TIM"/>
</dbReference>
<evidence type="ECO:0000256" key="2">
    <source>
        <dbReference type="ARBA" id="ARBA00010897"/>
    </source>
</evidence>
<dbReference type="InterPro" id="IPR036068">
    <property type="entry name" value="Nicotinate_pribotase-like_C"/>
</dbReference>
<dbReference type="RefSeq" id="WP_174581994.1">
    <property type="nucleotide sequence ID" value="NZ_CAJNOB010000012.1"/>
</dbReference>
<accession>A0A8J2FP94</accession>
<dbReference type="Gene3D" id="3.20.20.70">
    <property type="entry name" value="Aldolase class I"/>
    <property type="match status" value="1"/>
</dbReference>
<dbReference type="NCBIfam" id="NF006696">
    <property type="entry name" value="PRK09243.1-3"/>
    <property type="match status" value="1"/>
</dbReference>
<comment type="pathway">
    <text evidence="1 9">Cofactor biosynthesis; NAD(+) biosynthesis; nicotinate D-ribonucleotide from nicotinate: step 1/1.</text>
</comment>
<keyword evidence="5 9" id="KW-0436">Ligase</keyword>
<keyword evidence="13" id="KW-0328">Glycosyltransferase</keyword>
<dbReference type="NCBIfam" id="NF009131">
    <property type="entry name" value="PRK12484.1"/>
    <property type="match status" value="1"/>
</dbReference>
<evidence type="ECO:0000256" key="3">
    <source>
        <dbReference type="ARBA" id="ARBA00013236"/>
    </source>
</evidence>
<evidence type="ECO:0000256" key="5">
    <source>
        <dbReference type="ARBA" id="ARBA00022598"/>
    </source>
</evidence>
<dbReference type="SUPFAM" id="SSF54675">
    <property type="entry name" value="Nicotinate/Quinolinate PRTase N-terminal domain-like"/>
    <property type="match status" value="1"/>
</dbReference>
<keyword evidence="7 9" id="KW-0808">Transferase</keyword>
<dbReference type="Pfam" id="PF17956">
    <property type="entry name" value="NAPRTase_C"/>
    <property type="match status" value="1"/>
</dbReference>